<feature type="domain" description="NTP pyrophosphohydrolase MazG-like" evidence="1">
    <location>
        <begin position="31"/>
        <end position="104"/>
    </location>
</feature>
<dbReference type="PANTHER" id="PTHR30522:SF0">
    <property type="entry name" value="NUCLEOSIDE TRIPHOSPHATE PYROPHOSPHOHYDROLASE"/>
    <property type="match status" value="1"/>
</dbReference>
<dbReference type="GO" id="GO:0006203">
    <property type="term" value="P:dGTP catabolic process"/>
    <property type="evidence" value="ECO:0007669"/>
    <property type="project" value="TreeGrafter"/>
</dbReference>
<dbReference type="RefSeq" id="WP_109603868.1">
    <property type="nucleotide sequence ID" value="NZ_JAMHJO010000001.1"/>
</dbReference>
<dbReference type="EMBL" id="QGGI01000002">
    <property type="protein sequence ID" value="PWJ96248.1"/>
    <property type="molecule type" value="Genomic_DNA"/>
</dbReference>
<dbReference type="GO" id="GO:0046081">
    <property type="term" value="P:dUTP catabolic process"/>
    <property type="evidence" value="ECO:0007669"/>
    <property type="project" value="TreeGrafter"/>
</dbReference>
<name>A0AA45C8L7_9BACT</name>
<sequence>MDRDIINNLEELFEVMIKLRSKNGCEWDRKQTIKSLKPYIIEESYEVAQAIENEDYEELKDELGDVLLQIVFQSIIAEEEKKFDFSDVIKSVTEKMIRRHPHVFEKKGEYSYENWENIKAKEKNHKKQSSLGELKNNLPPILKLRRIIDNSKELGINPYKDENLKEIMINNIKKDNFSDFFEVLLFYLSENKLQINEIINESAKNYYEKFINIEKMLNQEIINNEKNFIKLWKDKYGEEIK</sequence>
<dbReference type="FunFam" id="1.10.287.1080:FF:000001">
    <property type="entry name" value="Nucleoside triphosphate pyrophosphohydrolase"/>
    <property type="match status" value="1"/>
</dbReference>
<protein>
    <submittedName>
        <fullName evidence="2">Tetrapyrrole methylase family protein/MazG family protein</fullName>
    </submittedName>
</protein>
<gene>
    <name evidence="2" type="ORF">C7380_102165</name>
</gene>
<proteinExistence type="predicted"/>
<dbReference type="PANTHER" id="PTHR30522">
    <property type="entry name" value="NUCLEOSIDE TRIPHOSPHATE PYROPHOSPHOHYDROLASE"/>
    <property type="match status" value="1"/>
</dbReference>
<comment type="caution">
    <text evidence="2">The sequence shown here is derived from an EMBL/GenBank/DDBJ whole genome shotgun (WGS) entry which is preliminary data.</text>
</comment>
<dbReference type="Gene3D" id="1.10.287.1080">
    <property type="entry name" value="MazG-like"/>
    <property type="match status" value="1"/>
</dbReference>
<dbReference type="InterPro" id="IPR011551">
    <property type="entry name" value="NTP_PyrPHydrolase_MazG"/>
</dbReference>
<evidence type="ECO:0000259" key="1">
    <source>
        <dbReference type="Pfam" id="PF03819"/>
    </source>
</evidence>
<dbReference type="Proteomes" id="UP000245921">
    <property type="component" value="Unassembled WGS sequence"/>
</dbReference>
<accession>A0AA45C8L7</accession>
<dbReference type="GO" id="GO:0006950">
    <property type="term" value="P:response to stress"/>
    <property type="evidence" value="ECO:0007669"/>
    <property type="project" value="UniProtKB-ARBA"/>
</dbReference>
<dbReference type="GO" id="GO:0046052">
    <property type="term" value="P:UTP catabolic process"/>
    <property type="evidence" value="ECO:0007669"/>
    <property type="project" value="TreeGrafter"/>
</dbReference>
<dbReference type="InterPro" id="IPR048015">
    <property type="entry name" value="NTP-PPase_MazG-like_N"/>
</dbReference>
<dbReference type="GO" id="GO:0032259">
    <property type="term" value="P:methylation"/>
    <property type="evidence" value="ECO:0007669"/>
    <property type="project" value="UniProtKB-KW"/>
</dbReference>
<dbReference type="GO" id="GO:0047429">
    <property type="term" value="F:nucleoside triphosphate diphosphatase activity"/>
    <property type="evidence" value="ECO:0007669"/>
    <property type="project" value="TreeGrafter"/>
</dbReference>
<keyword evidence="2" id="KW-0489">Methyltransferase</keyword>
<keyword evidence="2" id="KW-0808">Transferase</keyword>
<dbReference type="SUPFAM" id="SSF101386">
    <property type="entry name" value="all-alpha NTP pyrophosphatases"/>
    <property type="match status" value="1"/>
</dbReference>
<evidence type="ECO:0000313" key="2">
    <source>
        <dbReference type="EMBL" id="PWJ96248.1"/>
    </source>
</evidence>
<dbReference type="InterPro" id="IPR004518">
    <property type="entry name" value="MazG-like_dom"/>
</dbReference>
<dbReference type="GO" id="GO:0046076">
    <property type="term" value="P:dTTP catabolic process"/>
    <property type="evidence" value="ECO:0007669"/>
    <property type="project" value="TreeGrafter"/>
</dbReference>
<dbReference type="GO" id="GO:0046047">
    <property type="term" value="P:TTP catabolic process"/>
    <property type="evidence" value="ECO:0007669"/>
    <property type="project" value="TreeGrafter"/>
</dbReference>
<keyword evidence="3" id="KW-1185">Reference proteome</keyword>
<dbReference type="Pfam" id="PF03819">
    <property type="entry name" value="MazG"/>
    <property type="match status" value="1"/>
</dbReference>
<dbReference type="AlphaFoldDB" id="A0AA45C8L7"/>
<dbReference type="NCBIfam" id="TIGR00444">
    <property type="entry name" value="mazG"/>
    <property type="match status" value="1"/>
</dbReference>
<dbReference type="GO" id="GO:0046061">
    <property type="term" value="P:dATP catabolic process"/>
    <property type="evidence" value="ECO:0007669"/>
    <property type="project" value="TreeGrafter"/>
</dbReference>
<dbReference type="CDD" id="cd11528">
    <property type="entry name" value="NTP-PPase_MazG_Nterm"/>
    <property type="match status" value="1"/>
</dbReference>
<dbReference type="GO" id="GO:0008168">
    <property type="term" value="F:methyltransferase activity"/>
    <property type="evidence" value="ECO:0007669"/>
    <property type="project" value="UniProtKB-KW"/>
</dbReference>
<evidence type="ECO:0000313" key="3">
    <source>
        <dbReference type="Proteomes" id="UP000245921"/>
    </source>
</evidence>
<reference evidence="2 3" key="1">
    <citation type="submission" date="2018-05" db="EMBL/GenBank/DDBJ databases">
        <title>Genomic Encyclopedia of Type Strains, Phase IV (KMG-IV): sequencing the most valuable type-strain genomes for metagenomic binning, comparative biology and taxonomic classification.</title>
        <authorList>
            <person name="Goeker M."/>
        </authorList>
    </citation>
    <scope>NUCLEOTIDE SEQUENCE [LARGE SCALE GENOMIC DNA]</scope>
    <source>
        <strain evidence="2 3">DSM 24906</strain>
    </source>
</reference>
<organism evidence="2 3">
    <name type="scientific">Oceanotoga teriensis</name>
    <dbReference type="NCBI Taxonomy" id="515440"/>
    <lineage>
        <taxon>Bacteria</taxon>
        <taxon>Thermotogati</taxon>
        <taxon>Thermotogota</taxon>
        <taxon>Thermotogae</taxon>
        <taxon>Petrotogales</taxon>
        <taxon>Petrotogaceae</taxon>
        <taxon>Oceanotoga</taxon>
    </lineage>
</organism>